<dbReference type="Proteomes" id="UP001497516">
    <property type="component" value="Chromosome 9"/>
</dbReference>
<evidence type="ECO:0000313" key="2">
    <source>
        <dbReference type="Proteomes" id="UP001497516"/>
    </source>
</evidence>
<dbReference type="EMBL" id="OZ034822">
    <property type="protein sequence ID" value="CAL1409883.1"/>
    <property type="molecule type" value="Genomic_DNA"/>
</dbReference>
<dbReference type="AlphaFoldDB" id="A0AAV2GJK1"/>
<protein>
    <submittedName>
        <fullName evidence="1">Uncharacterized protein</fullName>
    </submittedName>
</protein>
<reference evidence="1 2" key="1">
    <citation type="submission" date="2024-04" db="EMBL/GenBank/DDBJ databases">
        <authorList>
            <person name="Fracassetti M."/>
        </authorList>
    </citation>
    <scope>NUCLEOTIDE SEQUENCE [LARGE SCALE GENOMIC DNA]</scope>
</reference>
<accession>A0AAV2GJK1</accession>
<evidence type="ECO:0000313" key="1">
    <source>
        <dbReference type="EMBL" id="CAL1409883.1"/>
    </source>
</evidence>
<organism evidence="1 2">
    <name type="scientific">Linum trigynum</name>
    <dbReference type="NCBI Taxonomy" id="586398"/>
    <lineage>
        <taxon>Eukaryota</taxon>
        <taxon>Viridiplantae</taxon>
        <taxon>Streptophyta</taxon>
        <taxon>Embryophyta</taxon>
        <taxon>Tracheophyta</taxon>
        <taxon>Spermatophyta</taxon>
        <taxon>Magnoliopsida</taxon>
        <taxon>eudicotyledons</taxon>
        <taxon>Gunneridae</taxon>
        <taxon>Pentapetalae</taxon>
        <taxon>rosids</taxon>
        <taxon>fabids</taxon>
        <taxon>Malpighiales</taxon>
        <taxon>Linaceae</taxon>
        <taxon>Linum</taxon>
    </lineage>
</organism>
<name>A0AAV2GJK1_9ROSI</name>
<keyword evidence="2" id="KW-1185">Reference proteome</keyword>
<proteinExistence type="predicted"/>
<gene>
    <name evidence="1" type="ORF">LTRI10_LOCUS49344</name>
</gene>
<sequence length="67" mass="7550">MPPMMHEAAITGSWTMNILSFCEIDIFPLLRVICASEIVVEFARRLYELANGMETVSRDDDDTAAKL</sequence>